<proteinExistence type="predicted"/>
<dbReference type="PANTHER" id="PTHR14030:SF25">
    <property type="entry name" value="MITOTIC CHECKPOINT SERINE_THREONINE-PROTEIN KINASE BUB1 BETA"/>
    <property type="match status" value="1"/>
</dbReference>
<dbReference type="InterPro" id="IPR015661">
    <property type="entry name" value="Bub1/Mad3"/>
</dbReference>
<dbReference type="GO" id="GO:0004672">
    <property type="term" value="F:protein kinase activity"/>
    <property type="evidence" value="ECO:0007669"/>
    <property type="project" value="TreeGrafter"/>
</dbReference>
<gene>
    <name evidence="4" type="primary">LOC106528669</name>
</gene>
<dbReference type="GO" id="GO:0005634">
    <property type="term" value="C:nucleus"/>
    <property type="evidence" value="ECO:0007669"/>
    <property type="project" value="TreeGrafter"/>
</dbReference>
<evidence type="ECO:0000313" key="4">
    <source>
        <dbReference type="RefSeq" id="XP_013879351.1"/>
    </source>
</evidence>
<reference evidence="4" key="1">
    <citation type="submission" date="2025-08" db="UniProtKB">
        <authorList>
            <consortium name="RefSeq"/>
        </authorList>
    </citation>
    <scope>IDENTIFICATION</scope>
    <source>
        <strain evidence="4">Quisiro</strain>
    </source>
</reference>
<feature type="compositionally biased region" description="Polar residues" evidence="2">
    <location>
        <begin position="215"/>
        <end position="226"/>
    </location>
</feature>
<organism evidence="3 4">
    <name type="scientific">Austrofundulus limnaeus</name>
    <name type="common">Annual killifish</name>
    <dbReference type="NCBI Taxonomy" id="52670"/>
    <lineage>
        <taxon>Eukaryota</taxon>
        <taxon>Metazoa</taxon>
        <taxon>Chordata</taxon>
        <taxon>Craniata</taxon>
        <taxon>Vertebrata</taxon>
        <taxon>Euteleostomi</taxon>
        <taxon>Actinopterygii</taxon>
        <taxon>Neopterygii</taxon>
        <taxon>Teleostei</taxon>
        <taxon>Neoteleostei</taxon>
        <taxon>Acanthomorphata</taxon>
        <taxon>Ovalentaria</taxon>
        <taxon>Atherinomorphae</taxon>
        <taxon>Cyprinodontiformes</taxon>
        <taxon>Rivulidae</taxon>
        <taxon>Austrofundulus</taxon>
    </lineage>
</organism>
<dbReference type="STRING" id="52670.A0A2I4CH85"/>
<evidence type="ECO:0000256" key="2">
    <source>
        <dbReference type="SAM" id="MobiDB-lite"/>
    </source>
</evidence>
<dbReference type="AlphaFoldDB" id="A0A2I4CH85"/>
<dbReference type="GeneID" id="106528669"/>
<sequence>MRARACDVTQGQRMEEQLDQSTCSQSGCQTVSEGAGSTDGGVANLWTSFCNDVLMRGGEELTYEELRAERHNQRKQEKVEEKMRSLKEEEEWLSQQLEEKMKLLKLMANQEVLDSGEPTSTASFQIYDESAPARPAGNSEASSDELMDDVFLHPEERGLNVKVQSQTADLLGFTASGQQDRTTEDLHTLPGYQGAVSKTGKALSPIEEASREAGSMNSQSSENCSPLNLNQNQNQLDQGQEDLDHTAASSVDPCDPDVRRRLLEHCDITSCPDLLSEPRPLPDVEEHSVLDLGGSLFTVHSRCLDRGSFSIFRGEMENENVLLKVDSCSVPWDFHQFTRLKKSSAAADKLPHVSCFLFVNGCITVYRALPDHVTESASCKVVALLQLVLELHSCRLVHAALQPSILTCSYIFFQDSDWIIPVDWSSSIDLDLQPDVTSVQQLPSAQTYIRLGLLQPTDPPHLVDLVGVAETVHFFLTKSRMVPVRDASGWTAERFCGDEPCDVVGTTWRKCFRSLLNAGGRSSLSILSELKEQVSSLFL</sequence>
<dbReference type="InParanoid" id="A0A2I4CH85"/>
<dbReference type="GO" id="GO:0007094">
    <property type="term" value="P:mitotic spindle assembly checkpoint signaling"/>
    <property type="evidence" value="ECO:0007669"/>
    <property type="project" value="InterPro"/>
</dbReference>
<evidence type="ECO:0000256" key="1">
    <source>
        <dbReference type="SAM" id="Coils"/>
    </source>
</evidence>
<feature type="coiled-coil region" evidence="1">
    <location>
        <begin position="69"/>
        <end position="96"/>
    </location>
</feature>
<dbReference type="Proteomes" id="UP000192220">
    <property type="component" value="Unplaced"/>
</dbReference>
<keyword evidence="1" id="KW-0175">Coiled coil</keyword>
<feature type="region of interest" description="Disordered" evidence="2">
    <location>
        <begin position="190"/>
        <end position="232"/>
    </location>
</feature>
<dbReference type="GO" id="GO:0051754">
    <property type="term" value="P:meiotic sister chromatid cohesion, centromeric"/>
    <property type="evidence" value="ECO:0007669"/>
    <property type="project" value="TreeGrafter"/>
</dbReference>
<keyword evidence="3" id="KW-1185">Reference proteome</keyword>
<name>A0A2I4CH85_AUSLI</name>
<accession>A0A2I4CH85</accession>
<protein>
    <submittedName>
        <fullName evidence="4">Uncharacterized protein LOC106528669 isoform X1</fullName>
    </submittedName>
</protein>
<dbReference type="RefSeq" id="XP_013879351.1">
    <property type="nucleotide sequence ID" value="XM_014023897.1"/>
</dbReference>
<dbReference type="CDD" id="cd22249">
    <property type="entry name" value="UDM1_RNF168_RNF169-like"/>
    <property type="match status" value="1"/>
</dbReference>
<dbReference type="Gene3D" id="1.10.510.10">
    <property type="entry name" value="Transferase(Phosphotransferase) domain 1"/>
    <property type="match status" value="1"/>
</dbReference>
<dbReference type="KEGG" id="alim:106528669"/>
<dbReference type="PANTHER" id="PTHR14030">
    <property type="entry name" value="MITOTIC CHECKPOINT SERINE/THREONINE-PROTEIN KINASE BUB1"/>
    <property type="match status" value="1"/>
</dbReference>
<dbReference type="OrthoDB" id="248495at2759"/>
<evidence type="ECO:0000313" key="3">
    <source>
        <dbReference type="Proteomes" id="UP000192220"/>
    </source>
</evidence>